<dbReference type="AlphaFoldDB" id="A0A135SJP0"/>
<keyword evidence="3" id="KW-1185">Reference proteome</keyword>
<dbReference type="Proteomes" id="UP000070328">
    <property type="component" value="Unassembled WGS sequence"/>
</dbReference>
<feature type="region of interest" description="Disordered" evidence="1">
    <location>
        <begin position="1"/>
        <end position="43"/>
    </location>
</feature>
<evidence type="ECO:0000256" key="1">
    <source>
        <dbReference type="SAM" id="MobiDB-lite"/>
    </source>
</evidence>
<proteinExistence type="predicted"/>
<dbReference type="EMBL" id="JFBX01000544">
    <property type="protein sequence ID" value="KXH36119.1"/>
    <property type="molecule type" value="Genomic_DNA"/>
</dbReference>
<protein>
    <submittedName>
        <fullName evidence="2">Uncharacterized protein</fullName>
    </submittedName>
</protein>
<name>A0A135SJP0_9PEZI</name>
<evidence type="ECO:0000313" key="2">
    <source>
        <dbReference type="EMBL" id="KXH36119.1"/>
    </source>
</evidence>
<organism evidence="2 3">
    <name type="scientific">Colletotrichum simmondsii</name>
    <dbReference type="NCBI Taxonomy" id="703756"/>
    <lineage>
        <taxon>Eukaryota</taxon>
        <taxon>Fungi</taxon>
        <taxon>Dikarya</taxon>
        <taxon>Ascomycota</taxon>
        <taxon>Pezizomycotina</taxon>
        <taxon>Sordariomycetes</taxon>
        <taxon>Hypocreomycetidae</taxon>
        <taxon>Glomerellales</taxon>
        <taxon>Glomerellaceae</taxon>
        <taxon>Colletotrichum</taxon>
        <taxon>Colletotrichum acutatum species complex</taxon>
    </lineage>
</organism>
<reference evidence="2 3" key="1">
    <citation type="submission" date="2014-02" db="EMBL/GenBank/DDBJ databases">
        <title>The genome sequence of Colletotrichum simmondsii CBS122122.</title>
        <authorList>
            <person name="Baroncelli R."/>
            <person name="Thon M.R."/>
        </authorList>
    </citation>
    <scope>NUCLEOTIDE SEQUENCE [LARGE SCALE GENOMIC DNA]</scope>
    <source>
        <strain evidence="2 3">CBS122122</strain>
    </source>
</reference>
<sequence>MAQTAGASEPWNATDEVPLPLISSSRIQPRSPKQDKSLALQPADDNAQTGLKALLALPSISTNPMGLLSRPPHIFIPSSLLVGPRPSFHQATPRGWFLVPLGHSLCYAVVLMTALSEALRSSFTSDQCTHHSG</sequence>
<accession>A0A135SJP0</accession>
<evidence type="ECO:0000313" key="3">
    <source>
        <dbReference type="Proteomes" id="UP000070328"/>
    </source>
</evidence>
<gene>
    <name evidence="2" type="ORF">CSIM01_10628</name>
</gene>
<comment type="caution">
    <text evidence="2">The sequence shown here is derived from an EMBL/GenBank/DDBJ whole genome shotgun (WGS) entry which is preliminary data.</text>
</comment>